<dbReference type="Proteomes" id="UP001163828">
    <property type="component" value="Unassembled WGS sequence"/>
</dbReference>
<evidence type="ECO:0000259" key="2">
    <source>
        <dbReference type="Pfam" id="PF20152"/>
    </source>
</evidence>
<feature type="transmembrane region" description="Helical" evidence="1">
    <location>
        <begin position="6"/>
        <end position="30"/>
    </location>
</feature>
<keyword evidence="1" id="KW-0472">Membrane</keyword>
<feature type="transmembrane region" description="Helical" evidence="1">
    <location>
        <begin position="75"/>
        <end position="94"/>
    </location>
</feature>
<evidence type="ECO:0000256" key="1">
    <source>
        <dbReference type="SAM" id="Phobius"/>
    </source>
</evidence>
<feature type="transmembrane region" description="Helical" evidence="1">
    <location>
        <begin position="42"/>
        <end position="69"/>
    </location>
</feature>
<evidence type="ECO:0000313" key="3">
    <source>
        <dbReference type="EMBL" id="KAJ3992541.1"/>
    </source>
</evidence>
<proteinExistence type="predicted"/>
<dbReference type="Pfam" id="PF20152">
    <property type="entry name" value="DUF6534"/>
    <property type="match status" value="1"/>
</dbReference>
<gene>
    <name evidence="3" type="ORF">F5050DRAFT_904723</name>
</gene>
<name>A0ABQ8Q1L1_9AGAR</name>
<sequence>MDSEGLMLTGFMLSAIADTYTSSLAIFLLNTSRTGFQRLDTIINKLIVCVVNTGALSSLAAIACVLLILFARNTLVSLGVFFCISKLYTNSLLANLNIRMIIHKEEPEGHYVNNPDSWPVLLQTNTTRLSNSLTGAYPNHRDRDD</sequence>
<evidence type="ECO:0000313" key="4">
    <source>
        <dbReference type="Proteomes" id="UP001163828"/>
    </source>
</evidence>
<accession>A0ABQ8Q1L1</accession>
<reference evidence="3" key="1">
    <citation type="submission" date="2022-08" db="EMBL/GenBank/DDBJ databases">
        <authorList>
            <consortium name="DOE Joint Genome Institute"/>
            <person name="Min B."/>
            <person name="Riley R."/>
            <person name="Sierra-Patev S."/>
            <person name="Naranjo-Ortiz M."/>
            <person name="Looney B."/>
            <person name="Konkel Z."/>
            <person name="Slot J.C."/>
            <person name="Sakamoto Y."/>
            <person name="Steenwyk J.L."/>
            <person name="Rokas A."/>
            <person name="Carro J."/>
            <person name="Camarero S."/>
            <person name="Ferreira P."/>
            <person name="Molpeceres G."/>
            <person name="Ruiz-Duenas F.J."/>
            <person name="Serrano A."/>
            <person name="Henrissat B."/>
            <person name="Drula E."/>
            <person name="Hughes K.W."/>
            <person name="Mata J.L."/>
            <person name="Ishikawa N.K."/>
            <person name="Vargas-Isla R."/>
            <person name="Ushijima S."/>
            <person name="Smith C.A."/>
            <person name="Ahrendt S."/>
            <person name="Andreopoulos W."/>
            <person name="He G."/>
            <person name="Labutti K."/>
            <person name="Lipzen A."/>
            <person name="Ng V."/>
            <person name="Sandor L."/>
            <person name="Barry K."/>
            <person name="Martinez A.T."/>
            <person name="Xiao Y."/>
            <person name="Gibbons J.G."/>
            <person name="Terashima K."/>
            <person name="Hibbett D.S."/>
            <person name="Grigoriev I.V."/>
        </authorList>
    </citation>
    <scope>NUCLEOTIDE SEQUENCE</scope>
    <source>
        <strain evidence="3">TFB10827</strain>
    </source>
</reference>
<dbReference type="PANTHER" id="PTHR40465:SF1">
    <property type="entry name" value="DUF6534 DOMAIN-CONTAINING PROTEIN"/>
    <property type="match status" value="1"/>
</dbReference>
<organism evidence="3 4">
    <name type="scientific">Lentinula boryana</name>
    <dbReference type="NCBI Taxonomy" id="40481"/>
    <lineage>
        <taxon>Eukaryota</taxon>
        <taxon>Fungi</taxon>
        <taxon>Dikarya</taxon>
        <taxon>Basidiomycota</taxon>
        <taxon>Agaricomycotina</taxon>
        <taxon>Agaricomycetes</taxon>
        <taxon>Agaricomycetidae</taxon>
        <taxon>Agaricales</taxon>
        <taxon>Marasmiineae</taxon>
        <taxon>Omphalotaceae</taxon>
        <taxon>Lentinula</taxon>
    </lineage>
</organism>
<dbReference type="PANTHER" id="PTHR40465">
    <property type="entry name" value="CHROMOSOME 1, WHOLE GENOME SHOTGUN SEQUENCE"/>
    <property type="match status" value="1"/>
</dbReference>
<keyword evidence="1" id="KW-0812">Transmembrane</keyword>
<keyword evidence="1" id="KW-1133">Transmembrane helix</keyword>
<dbReference type="InterPro" id="IPR045339">
    <property type="entry name" value="DUF6534"/>
</dbReference>
<keyword evidence="4" id="KW-1185">Reference proteome</keyword>
<feature type="domain" description="DUF6534" evidence="2">
    <location>
        <begin position="14"/>
        <end position="99"/>
    </location>
</feature>
<dbReference type="EMBL" id="MU790845">
    <property type="protein sequence ID" value="KAJ3992541.1"/>
    <property type="molecule type" value="Genomic_DNA"/>
</dbReference>
<comment type="caution">
    <text evidence="3">The sequence shown here is derived from an EMBL/GenBank/DDBJ whole genome shotgun (WGS) entry which is preliminary data.</text>
</comment>
<protein>
    <recommendedName>
        <fullName evidence="2">DUF6534 domain-containing protein</fullName>
    </recommendedName>
</protein>